<feature type="compositionally biased region" description="Basic and acidic residues" evidence="1">
    <location>
        <begin position="382"/>
        <end position="393"/>
    </location>
</feature>
<dbReference type="RefSeq" id="XP_005714381.1">
    <property type="nucleotide sequence ID" value="XM_005714324.1"/>
</dbReference>
<keyword evidence="2" id="KW-1133">Transmembrane helix</keyword>
<name>R7Q7P9_CHOCR</name>
<dbReference type="EMBL" id="HG001698">
    <property type="protein sequence ID" value="CDF34562.1"/>
    <property type="molecule type" value="Genomic_DNA"/>
</dbReference>
<feature type="transmembrane region" description="Helical" evidence="2">
    <location>
        <begin position="306"/>
        <end position="323"/>
    </location>
</feature>
<feature type="region of interest" description="Disordered" evidence="1">
    <location>
        <begin position="347"/>
        <end position="393"/>
    </location>
</feature>
<evidence type="ECO:0008006" key="5">
    <source>
        <dbReference type="Google" id="ProtNLM"/>
    </source>
</evidence>
<organism evidence="3 4">
    <name type="scientific">Chondrus crispus</name>
    <name type="common">Carrageen Irish moss</name>
    <name type="synonym">Polymorpha crispa</name>
    <dbReference type="NCBI Taxonomy" id="2769"/>
    <lineage>
        <taxon>Eukaryota</taxon>
        <taxon>Rhodophyta</taxon>
        <taxon>Florideophyceae</taxon>
        <taxon>Rhodymeniophycidae</taxon>
        <taxon>Gigartinales</taxon>
        <taxon>Gigartinaceae</taxon>
        <taxon>Chondrus</taxon>
    </lineage>
</organism>
<evidence type="ECO:0000313" key="4">
    <source>
        <dbReference type="Proteomes" id="UP000012073"/>
    </source>
</evidence>
<protein>
    <recommendedName>
        <fullName evidence="5">Urease accessory protein UreH-like transmembrane domain-containing protein</fullName>
    </recommendedName>
</protein>
<dbReference type="PANTHER" id="PTHR36394">
    <property type="entry name" value="OS01G0277700 PROTEIN"/>
    <property type="match status" value="1"/>
</dbReference>
<evidence type="ECO:0000313" key="3">
    <source>
        <dbReference type="EMBL" id="CDF34562.1"/>
    </source>
</evidence>
<dbReference type="AlphaFoldDB" id="R7Q7P9"/>
<dbReference type="Gramene" id="CDF34562">
    <property type="protein sequence ID" value="CDF34562"/>
    <property type="gene ID" value="CHC_T00003252001"/>
</dbReference>
<proteinExistence type="predicted"/>
<dbReference type="Proteomes" id="UP000012073">
    <property type="component" value="Unassembled WGS sequence"/>
</dbReference>
<sequence>MAGNPLHRCHQQCRHVATFAPYHTVQNTPSGHPYTVPPPPPLRLFACHLHPTQLLLHPLAFVAKPGSHCSHPRLNGRLRIHRAVVPARRDRRGRRLPHVPPQPLAALLARGPRSRLEPHLHPRLEYVHPPHILTSPLVLTPSSLTAFLGALGHVLNTLLLTLAISELSGSFFSEDAYRFLSSLSLFVFGLYYLYTYFIARRRESCCEPGANGSAPVVSTSARPTDPPAVHRAAAGSLLLLTAVSPCVGSMPVLIAFLAPPLSVSTVMAAGVTMLLASAGVMMVLVAVSYAGSKTLGFAKVRHHERCILGVALIVLALLTFFMFSHHHHHHHQAHGVSHSSLEHAHHGHDVPLLGRSGQHEHHDCEHGHDDAHVHGLSAGENIRTENNHGHAAR</sequence>
<gene>
    <name evidence="3" type="ORF">CHC_T00003252001</name>
</gene>
<dbReference type="PANTHER" id="PTHR36394:SF1">
    <property type="entry name" value="OS01G0277700 PROTEIN"/>
    <property type="match status" value="1"/>
</dbReference>
<dbReference type="OrthoDB" id="1902618at2759"/>
<dbReference type="KEGG" id="ccp:CHC_T00003252001"/>
<evidence type="ECO:0000256" key="1">
    <source>
        <dbReference type="SAM" id="MobiDB-lite"/>
    </source>
</evidence>
<keyword evidence="2" id="KW-0812">Transmembrane</keyword>
<feature type="transmembrane region" description="Helical" evidence="2">
    <location>
        <begin position="237"/>
        <end position="258"/>
    </location>
</feature>
<feature type="transmembrane region" description="Helical" evidence="2">
    <location>
        <begin position="264"/>
        <end position="285"/>
    </location>
</feature>
<keyword evidence="2" id="KW-0472">Membrane</keyword>
<dbReference type="GeneID" id="17322098"/>
<evidence type="ECO:0000256" key="2">
    <source>
        <dbReference type="SAM" id="Phobius"/>
    </source>
</evidence>
<keyword evidence="4" id="KW-1185">Reference proteome</keyword>
<feature type="transmembrane region" description="Helical" evidence="2">
    <location>
        <begin position="176"/>
        <end position="194"/>
    </location>
</feature>
<feature type="compositionally biased region" description="Basic and acidic residues" evidence="1">
    <location>
        <begin position="357"/>
        <end position="373"/>
    </location>
</feature>
<reference evidence="4" key="1">
    <citation type="journal article" date="2013" name="Proc. Natl. Acad. Sci. U.S.A.">
        <title>Genome structure and metabolic features in the red seaweed Chondrus crispus shed light on evolution of the Archaeplastida.</title>
        <authorList>
            <person name="Collen J."/>
            <person name="Porcel B."/>
            <person name="Carre W."/>
            <person name="Ball S.G."/>
            <person name="Chaparro C."/>
            <person name="Tonon T."/>
            <person name="Barbeyron T."/>
            <person name="Michel G."/>
            <person name="Noel B."/>
            <person name="Valentin K."/>
            <person name="Elias M."/>
            <person name="Artiguenave F."/>
            <person name="Arun A."/>
            <person name="Aury J.M."/>
            <person name="Barbosa-Neto J.F."/>
            <person name="Bothwell J.H."/>
            <person name="Bouget F.Y."/>
            <person name="Brillet L."/>
            <person name="Cabello-Hurtado F."/>
            <person name="Capella-Gutierrez S."/>
            <person name="Charrier B."/>
            <person name="Cladiere L."/>
            <person name="Cock J.M."/>
            <person name="Coelho S.M."/>
            <person name="Colleoni C."/>
            <person name="Czjzek M."/>
            <person name="Da Silva C."/>
            <person name="Delage L."/>
            <person name="Denoeud F."/>
            <person name="Deschamps P."/>
            <person name="Dittami S.M."/>
            <person name="Gabaldon T."/>
            <person name="Gachon C.M."/>
            <person name="Groisillier A."/>
            <person name="Herve C."/>
            <person name="Jabbari K."/>
            <person name="Katinka M."/>
            <person name="Kloareg B."/>
            <person name="Kowalczyk N."/>
            <person name="Labadie K."/>
            <person name="Leblanc C."/>
            <person name="Lopez P.J."/>
            <person name="McLachlan D.H."/>
            <person name="Meslet-Cladiere L."/>
            <person name="Moustafa A."/>
            <person name="Nehr Z."/>
            <person name="Nyvall Collen P."/>
            <person name="Panaud O."/>
            <person name="Partensky F."/>
            <person name="Poulain J."/>
            <person name="Rensing S.A."/>
            <person name="Rousvoal S."/>
            <person name="Samson G."/>
            <person name="Symeonidi A."/>
            <person name="Weissenbach J."/>
            <person name="Zambounis A."/>
            <person name="Wincker P."/>
            <person name="Boyen C."/>
        </authorList>
    </citation>
    <scope>NUCLEOTIDE SEQUENCE [LARGE SCALE GENOMIC DNA]</scope>
    <source>
        <strain evidence="4">cv. Stackhouse</strain>
    </source>
</reference>
<feature type="transmembrane region" description="Helical" evidence="2">
    <location>
        <begin position="144"/>
        <end position="164"/>
    </location>
</feature>
<accession>R7Q7P9</accession>